<dbReference type="EMBL" id="JBJKFK010000195">
    <property type="protein sequence ID" value="KAL3318859.1"/>
    <property type="molecule type" value="Genomic_DNA"/>
</dbReference>
<evidence type="ECO:0000259" key="1">
    <source>
        <dbReference type="PROSITE" id="PS50097"/>
    </source>
</evidence>
<feature type="domain" description="BTB" evidence="1">
    <location>
        <begin position="18"/>
        <end position="84"/>
    </location>
</feature>
<dbReference type="SMART" id="SM00225">
    <property type="entry name" value="BTB"/>
    <property type="match status" value="1"/>
</dbReference>
<evidence type="ECO:0000313" key="3">
    <source>
        <dbReference type="Proteomes" id="UP001626550"/>
    </source>
</evidence>
<dbReference type="PANTHER" id="PTHR32370">
    <property type="entry name" value="OS12G0117600 PROTEIN"/>
    <property type="match status" value="1"/>
</dbReference>
<protein>
    <recommendedName>
        <fullName evidence="1">BTB domain-containing protein</fullName>
    </recommendedName>
</protein>
<dbReference type="InterPro" id="IPR000210">
    <property type="entry name" value="BTB/POZ_dom"/>
</dbReference>
<dbReference type="InterPro" id="IPR011333">
    <property type="entry name" value="SKP1/BTB/POZ_sf"/>
</dbReference>
<gene>
    <name evidence="2" type="ORF">Ciccas_002471</name>
</gene>
<dbReference type="Gene3D" id="3.30.710.10">
    <property type="entry name" value="Potassium Channel Kv1.1, Chain A"/>
    <property type="match status" value="1"/>
</dbReference>
<evidence type="ECO:0000313" key="2">
    <source>
        <dbReference type="EMBL" id="KAL3318859.1"/>
    </source>
</evidence>
<comment type="caution">
    <text evidence="2">The sequence shown here is derived from an EMBL/GenBank/DDBJ whole genome shotgun (WGS) entry which is preliminary data.</text>
</comment>
<name>A0ABD2QH53_9PLAT</name>
<dbReference type="PROSITE" id="PS50097">
    <property type="entry name" value="BTB"/>
    <property type="match status" value="1"/>
</dbReference>
<dbReference type="Pfam" id="PF00651">
    <property type="entry name" value="BTB"/>
    <property type="match status" value="1"/>
</dbReference>
<dbReference type="AlphaFoldDB" id="A0ABD2QH53"/>
<dbReference type="Proteomes" id="UP001626550">
    <property type="component" value="Unassembled WGS sequence"/>
</dbReference>
<keyword evidence="3" id="KW-1185">Reference proteome</keyword>
<dbReference type="SUPFAM" id="SSF54695">
    <property type="entry name" value="POZ domain"/>
    <property type="match status" value="1"/>
</dbReference>
<proteinExistence type="predicted"/>
<organism evidence="2 3">
    <name type="scientific">Cichlidogyrus casuarinus</name>
    <dbReference type="NCBI Taxonomy" id="1844966"/>
    <lineage>
        <taxon>Eukaryota</taxon>
        <taxon>Metazoa</taxon>
        <taxon>Spiralia</taxon>
        <taxon>Lophotrochozoa</taxon>
        <taxon>Platyhelminthes</taxon>
        <taxon>Monogenea</taxon>
        <taxon>Monopisthocotylea</taxon>
        <taxon>Dactylogyridea</taxon>
        <taxon>Ancyrocephalidae</taxon>
        <taxon>Cichlidogyrus</taxon>
    </lineage>
</organism>
<reference evidence="2 3" key="1">
    <citation type="submission" date="2024-11" db="EMBL/GenBank/DDBJ databases">
        <title>Adaptive evolution of stress response genes in parasites aligns with host niche diversity.</title>
        <authorList>
            <person name="Hahn C."/>
            <person name="Resl P."/>
        </authorList>
    </citation>
    <scope>NUCLEOTIDE SEQUENCE [LARGE SCALE GENOMIC DNA]</scope>
    <source>
        <strain evidence="2">EGGRZ-B1_66</strain>
        <tissue evidence="2">Body</tissue>
    </source>
</reference>
<dbReference type="InterPro" id="IPR043454">
    <property type="entry name" value="NPH3/RPT2-like"/>
</dbReference>
<sequence length="579" mass="66062">MTENQSVLKHYRTSGELSDITIKIEETSFELHKFPLCLRSEFMKEKLKSQPSISSLDLEKFPGGPKNFALIADFVYDEMIEVTPENVAKVLAGAHFLQMNGKNNLVVLCDAFIDRCIKEAKSFKRLEPLFKALIASACIEDSDLYRNLLRQVLDSWLRHHGTCPHSPRLYGDTANKETESEFCEDLELLDYLIYIPASTLIDIIEEFKSTPAKQLFVGHLVANHLGRLMDLDKICRKNELKEVDKDSREEDAEQEKSEMEEDGLVKAKIVKQMADPRTDYTRLDYGKQADMEKYLASFEFNSEKAIDVFNRVFEALTYDASLKRSVDHALLLCQREGENAKCKERIMELSSDFTIRFRPEDLVDLEPVTLLNVISQTQKNDEDAPDNAPELSSSISETVAFYMVEYSRNHELSVEDYVKLLEITKPKESLSSRRDPDTSVKPLLNMAERGVVLDEETKNKVLQLVDLKRCSPEILEQLLAKDLLPSKDIAEAAIYVAKQRSKPATYSSTQACVLADKEAPEKNIRSRDPGFQFLDYYKDKNLAFGGTTRVKTNEDYSVPTYTPSYHGLGKKYSNMNKCC</sequence>
<accession>A0ABD2QH53</accession>